<dbReference type="Pfam" id="PF13485">
    <property type="entry name" value="Peptidase_MA_2"/>
    <property type="match status" value="1"/>
</dbReference>
<accession>A6GF81</accession>
<evidence type="ECO:0000256" key="1">
    <source>
        <dbReference type="ARBA" id="ARBA00022737"/>
    </source>
</evidence>
<keyword evidence="2" id="KW-0802">TPR repeat</keyword>
<sequence length="962" mass="103931">MAAPSEPRRVLPLAATVAAALLVAGCEPKKDTETPGGEDAVEDPERDGPLVDPRAAGLSEEAVGQGPDTAEMATEEARKREKPADPKTRDAALVAAAHGNPEGAATFLSEHLKSKPGDTEAAFALARAQRLLGRLDAAQETLEAARAQAKKSKDKAVEAQVLRRLAALREVHGDIAGAEKLIVDGLGLDPTNLLLQGERVRLALISGKVQERDIRGLIDGLYDAYGDGTAQTAEQILGASYAALAERAFKSTNRLMQEAENLAPASEGSELGDEIAVRYAELFLEKYKPSEAAQTVAQVLERDPWNPEALALMARIALDDFRLGPASRAAEEALQVNPSNAEAHTVLAWVALIEGRRDEARERVTDHVLTLNPAHVDGQAVMAALAIYERDEAAYKKARDAVFAARPVEGQFYSGLGDLLGYLHLYPEADEVLTEGAKRLPDDPYVQGALGLSRLRLGDEVAGRAALDFAWRKDKYNARTLNVRQLYRESIEPNYAEQKSGGLTVRLPAELQDVVGPGFIDAIASAQTTLDKAYGIDLGTLRVEIFADPEDFSIRTVGTPNLGALGVCFGPVITALGPYAGTHNFDHVIWHEIAHSYAIELSEGRVPRWFTEGLSEWESELAYPPAARESAALLSAARDHDALRKLSELELAFLRAENAMMMEVAYATASWAMRYLGETYGRPKIVVMLKGYAKGKSTEELFVEVLGKDMATVEKEFEAWFDAELDRKISGWRPNLQDPKAQDDPRVQTLMEVMKAGQEGDFESARKGLEALVQGKGDGAQTRLMLGNVLEQLGDDKQAAKQYEKAASFSVEALEPLMALAALARKQADVKGELDVLERVLAIDGMSLEPALRALVLAVASGDKRAEAFSDRASAIAPLHPTALAGASVVAFDAKDKKRAQVLLDESMVTALRPDAGLDVVVSAAVAADRLDDPRVKDLAPRALESKELPKAARKRLEARLP</sequence>
<comment type="caution">
    <text evidence="6">The sequence shown here is derived from an EMBL/GenBank/DDBJ whole genome shotgun (WGS) entry which is preliminary data.</text>
</comment>
<feature type="region of interest" description="Disordered" evidence="4">
    <location>
        <begin position="26"/>
        <end position="90"/>
    </location>
</feature>
<dbReference type="InterPro" id="IPR039568">
    <property type="entry name" value="Peptidase_MA-like_dom"/>
</dbReference>
<dbReference type="SMART" id="SM00028">
    <property type="entry name" value="TPR"/>
    <property type="match status" value="7"/>
</dbReference>
<proteinExistence type="predicted"/>
<evidence type="ECO:0000259" key="5">
    <source>
        <dbReference type="Pfam" id="PF13485"/>
    </source>
</evidence>
<evidence type="ECO:0000256" key="2">
    <source>
        <dbReference type="ARBA" id="ARBA00022803"/>
    </source>
</evidence>
<dbReference type="InterPro" id="IPR051012">
    <property type="entry name" value="CellSynth/LPSAsmb/PSIAsmb"/>
</dbReference>
<feature type="compositionally biased region" description="Basic and acidic residues" evidence="4">
    <location>
        <begin position="75"/>
        <end position="90"/>
    </location>
</feature>
<dbReference type="Proteomes" id="UP000005801">
    <property type="component" value="Unassembled WGS sequence"/>
</dbReference>
<dbReference type="Pfam" id="PF13181">
    <property type="entry name" value="TPR_8"/>
    <property type="match status" value="1"/>
</dbReference>
<dbReference type="RefSeq" id="WP_006975371.1">
    <property type="nucleotide sequence ID" value="NZ_ABCS01000090.1"/>
</dbReference>
<feature type="coiled-coil region" evidence="3">
    <location>
        <begin position="128"/>
        <end position="162"/>
    </location>
</feature>
<keyword evidence="7" id="KW-1185">Reference proteome</keyword>
<evidence type="ECO:0000256" key="3">
    <source>
        <dbReference type="SAM" id="Coils"/>
    </source>
</evidence>
<organism evidence="6 7">
    <name type="scientific">Plesiocystis pacifica SIR-1</name>
    <dbReference type="NCBI Taxonomy" id="391625"/>
    <lineage>
        <taxon>Bacteria</taxon>
        <taxon>Pseudomonadati</taxon>
        <taxon>Myxococcota</taxon>
        <taxon>Polyangia</taxon>
        <taxon>Nannocystales</taxon>
        <taxon>Nannocystaceae</taxon>
        <taxon>Plesiocystis</taxon>
    </lineage>
</organism>
<dbReference type="EMBL" id="ABCS01000090">
    <property type="protein sequence ID" value="EDM75478.1"/>
    <property type="molecule type" value="Genomic_DNA"/>
</dbReference>
<dbReference type="STRING" id="391625.PPSIR1_34173"/>
<dbReference type="InterPro" id="IPR011990">
    <property type="entry name" value="TPR-like_helical_dom_sf"/>
</dbReference>
<evidence type="ECO:0000256" key="4">
    <source>
        <dbReference type="SAM" id="MobiDB-lite"/>
    </source>
</evidence>
<dbReference type="SUPFAM" id="SSF48452">
    <property type="entry name" value="TPR-like"/>
    <property type="match status" value="3"/>
</dbReference>
<dbReference type="PANTHER" id="PTHR45586:SF1">
    <property type="entry name" value="LIPOPOLYSACCHARIDE ASSEMBLY PROTEIN B"/>
    <property type="match status" value="1"/>
</dbReference>
<dbReference type="eggNOG" id="COG0457">
    <property type="taxonomic scope" value="Bacteria"/>
</dbReference>
<protein>
    <recommendedName>
        <fullName evidence="5">Peptidase MA-like domain-containing protein</fullName>
    </recommendedName>
</protein>
<dbReference type="InterPro" id="IPR019734">
    <property type="entry name" value="TPR_rpt"/>
</dbReference>
<evidence type="ECO:0000313" key="6">
    <source>
        <dbReference type="EMBL" id="EDM75478.1"/>
    </source>
</evidence>
<keyword evidence="3" id="KW-0175">Coiled coil</keyword>
<name>A6GF81_9BACT</name>
<feature type="domain" description="Peptidase MA-like" evidence="5">
    <location>
        <begin position="588"/>
        <end position="721"/>
    </location>
</feature>
<evidence type="ECO:0000313" key="7">
    <source>
        <dbReference type="Proteomes" id="UP000005801"/>
    </source>
</evidence>
<keyword evidence="1" id="KW-0677">Repeat</keyword>
<dbReference type="Pfam" id="PF14559">
    <property type="entry name" value="TPR_19"/>
    <property type="match status" value="1"/>
</dbReference>
<dbReference type="AlphaFoldDB" id="A6GF81"/>
<reference evidence="6 7" key="1">
    <citation type="submission" date="2007-06" db="EMBL/GenBank/DDBJ databases">
        <authorList>
            <person name="Shimkets L."/>
            <person name="Ferriera S."/>
            <person name="Johnson J."/>
            <person name="Kravitz S."/>
            <person name="Beeson K."/>
            <person name="Sutton G."/>
            <person name="Rogers Y.-H."/>
            <person name="Friedman R."/>
            <person name="Frazier M."/>
            <person name="Venter J.C."/>
        </authorList>
    </citation>
    <scope>NUCLEOTIDE SEQUENCE [LARGE SCALE GENOMIC DNA]</scope>
    <source>
        <strain evidence="6 7">SIR-1</strain>
    </source>
</reference>
<dbReference type="OrthoDB" id="240178at2"/>
<dbReference type="Gene3D" id="1.25.40.10">
    <property type="entry name" value="Tetratricopeptide repeat domain"/>
    <property type="match status" value="3"/>
</dbReference>
<dbReference type="PANTHER" id="PTHR45586">
    <property type="entry name" value="TPR REPEAT-CONTAINING PROTEIN PA4667"/>
    <property type="match status" value="1"/>
</dbReference>
<gene>
    <name evidence="6" type="ORF">PPSIR1_34173</name>
</gene>